<gene>
    <name evidence="1" type="primary">Nfu_g_1_023450</name>
</gene>
<feature type="non-terminal residue" evidence="1">
    <location>
        <position position="1"/>
    </location>
</feature>
<accession>A0A1A8MNA0</accession>
<name>A0A1A8MNA0_9TELE</name>
<organism evidence="1">
    <name type="scientific">Nothobranchius pienaari</name>
    <dbReference type="NCBI Taxonomy" id="704102"/>
    <lineage>
        <taxon>Eukaryota</taxon>
        <taxon>Metazoa</taxon>
        <taxon>Chordata</taxon>
        <taxon>Craniata</taxon>
        <taxon>Vertebrata</taxon>
        <taxon>Euteleostomi</taxon>
        <taxon>Actinopterygii</taxon>
        <taxon>Neopterygii</taxon>
        <taxon>Teleostei</taxon>
        <taxon>Neoteleostei</taxon>
        <taxon>Acanthomorphata</taxon>
        <taxon>Ovalentaria</taxon>
        <taxon>Atherinomorphae</taxon>
        <taxon>Cyprinodontiformes</taxon>
        <taxon>Nothobranchiidae</taxon>
        <taxon>Nothobranchius</taxon>
    </lineage>
</organism>
<reference evidence="1" key="2">
    <citation type="submission" date="2016-06" db="EMBL/GenBank/DDBJ databases">
        <title>The genome of a short-lived fish provides insights into sex chromosome evolution and the genetic control of aging.</title>
        <authorList>
            <person name="Reichwald K."/>
            <person name="Felder M."/>
            <person name="Petzold A."/>
            <person name="Koch P."/>
            <person name="Groth M."/>
            <person name="Platzer M."/>
        </authorList>
    </citation>
    <scope>NUCLEOTIDE SEQUENCE</scope>
    <source>
        <tissue evidence="1">Brain</tissue>
    </source>
</reference>
<evidence type="ECO:0000313" key="1">
    <source>
        <dbReference type="EMBL" id="SBR57904.1"/>
    </source>
</evidence>
<dbReference type="AlphaFoldDB" id="A0A1A8MNA0"/>
<protein>
    <submittedName>
        <fullName evidence="1">Uncharacterized protein</fullName>
    </submittedName>
</protein>
<feature type="non-terminal residue" evidence="1">
    <location>
        <position position="73"/>
    </location>
</feature>
<proteinExistence type="predicted"/>
<reference evidence="1" key="1">
    <citation type="submission" date="2016-05" db="EMBL/GenBank/DDBJ databases">
        <authorList>
            <person name="Lavstsen T."/>
            <person name="Jespersen J.S."/>
        </authorList>
    </citation>
    <scope>NUCLEOTIDE SEQUENCE</scope>
    <source>
        <tissue evidence="1">Brain</tissue>
    </source>
</reference>
<dbReference type="EMBL" id="HAEF01016745">
    <property type="protein sequence ID" value="SBR57904.1"/>
    <property type="molecule type" value="Transcribed_RNA"/>
</dbReference>
<sequence length="73" mass="7759">HSCSSSSLMTPSSCSLGSVALRASCGNCDPASCIEHLLVNAPIIGGGLVHQQIPHELFVNKRLSNILSSRHRY</sequence>